<feature type="transmembrane region" description="Helical" evidence="1">
    <location>
        <begin position="230"/>
        <end position="252"/>
    </location>
</feature>
<dbReference type="KEGG" id="lpav:PLANPX_2307"/>
<proteinExistence type="predicted"/>
<sequence>MALLTEFLLRLSFGLAAGMTIASPRLVTSGYFRNHLYVTLGLSALAALLSRVAAPAAFGWAICSAVLSYVGAVCWLYEKPRAGVALLYGVAIVGAVGSLAAMSGVDSLHVTGAAAEASGVLEWLRFLQPITSGLLLGTTTAAMLLGHWYLNAPGMQLAPLRELLLAMAAAVALQTLLCGAGLVGEASSQALSTQDWLFLLLRWSFGLIGVIVLIYLTWKTLEIPNTQSATGILYVAVIGTFVGETMSLLLSAESVYPV</sequence>
<keyword evidence="3" id="KW-1185">Reference proteome</keyword>
<keyword evidence="1" id="KW-0472">Membrane</keyword>
<keyword evidence="1" id="KW-1133">Transmembrane helix</keyword>
<feature type="transmembrane region" description="Helical" evidence="1">
    <location>
        <begin position="58"/>
        <end position="77"/>
    </location>
</feature>
<evidence type="ECO:0000313" key="3">
    <source>
        <dbReference type="Proteomes" id="UP000326837"/>
    </source>
</evidence>
<dbReference type="AlphaFoldDB" id="A0A5K7X8J6"/>
<dbReference type="EMBL" id="AP021861">
    <property type="protein sequence ID" value="BBO32695.1"/>
    <property type="molecule type" value="Genomic_DNA"/>
</dbReference>
<evidence type="ECO:0000313" key="2">
    <source>
        <dbReference type="EMBL" id="BBO32695.1"/>
    </source>
</evidence>
<dbReference type="Proteomes" id="UP000326837">
    <property type="component" value="Chromosome"/>
</dbReference>
<keyword evidence="1" id="KW-0812">Transmembrane</keyword>
<organism evidence="2 3">
    <name type="scientific">Lacipirellula parvula</name>
    <dbReference type="NCBI Taxonomy" id="2650471"/>
    <lineage>
        <taxon>Bacteria</taxon>
        <taxon>Pseudomonadati</taxon>
        <taxon>Planctomycetota</taxon>
        <taxon>Planctomycetia</taxon>
        <taxon>Pirellulales</taxon>
        <taxon>Lacipirellulaceae</taxon>
        <taxon>Lacipirellula</taxon>
    </lineage>
</organism>
<protein>
    <submittedName>
        <fullName evidence="2">Uncharacterized protein</fullName>
    </submittedName>
</protein>
<feature type="transmembrane region" description="Helical" evidence="1">
    <location>
        <begin position="7"/>
        <end position="27"/>
    </location>
</feature>
<name>A0A5K7X8J6_9BACT</name>
<evidence type="ECO:0000256" key="1">
    <source>
        <dbReference type="SAM" id="Phobius"/>
    </source>
</evidence>
<feature type="transmembrane region" description="Helical" evidence="1">
    <location>
        <begin position="84"/>
        <end position="102"/>
    </location>
</feature>
<dbReference type="RefSeq" id="WP_152098616.1">
    <property type="nucleotide sequence ID" value="NZ_AP021861.1"/>
</dbReference>
<feature type="transmembrane region" description="Helical" evidence="1">
    <location>
        <begin position="196"/>
        <end position="218"/>
    </location>
</feature>
<feature type="transmembrane region" description="Helical" evidence="1">
    <location>
        <begin position="163"/>
        <end position="184"/>
    </location>
</feature>
<accession>A0A5K7X8J6</accession>
<reference evidence="3" key="1">
    <citation type="submission" date="2019-10" db="EMBL/GenBank/DDBJ databases">
        <title>Lacipirellula parvula gen. nov., sp. nov., representing a lineage of planctomycetes widespread in freshwater anoxic habitats, and description of the family Lacipirellulaceae.</title>
        <authorList>
            <person name="Dedysh S.N."/>
            <person name="Kulichevskaya I.S."/>
            <person name="Beletsky A.V."/>
            <person name="Rakitin A.L."/>
            <person name="Mardanov A.V."/>
            <person name="Ivanova A.A."/>
            <person name="Saltykova V.X."/>
            <person name="Rijpstra W.I.C."/>
            <person name="Sinninghe Damste J.S."/>
            <person name="Ravin N.V."/>
        </authorList>
    </citation>
    <scope>NUCLEOTIDE SEQUENCE [LARGE SCALE GENOMIC DNA]</scope>
    <source>
        <strain evidence="3">PX69</strain>
    </source>
</reference>
<gene>
    <name evidence="2" type="ORF">PLANPX_2307</name>
</gene>
<feature type="transmembrane region" description="Helical" evidence="1">
    <location>
        <begin position="130"/>
        <end position="151"/>
    </location>
</feature>